<keyword evidence="9 10" id="KW-0472">Membrane</keyword>
<accession>A0A0V1Q2U9</accession>
<dbReference type="InterPro" id="IPR022751">
    <property type="entry name" value="Alpha_mannosyltransferase"/>
</dbReference>
<evidence type="ECO:0000256" key="7">
    <source>
        <dbReference type="ARBA" id="ARBA00022989"/>
    </source>
</evidence>
<dbReference type="UniPathway" id="UPA00378"/>
<proteinExistence type="inferred from homology"/>
<comment type="caution">
    <text evidence="11">The sequence shown here is derived from an EMBL/GenBank/DDBJ whole genome shotgun (WGS) entry which is preliminary data.</text>
</comment>
<feature type="transmembrane region" description="Helical" evidence="10">
    <location>
        <begin position="20"/>
        <end position="40"/>
    </location>
</feature>
<dbReference type="GeneID" id="26838348"/>
<keyword evidence="6" id="KW-0735">Signal-anchor</keyword>
<dbReference type="PANTHER" id="PTHR31646:SF1">
    <property type="entry name" value="ALPHA-1,2-MANNOSYLTRANSFERASE MNN2"/>
    <property type="match status" value="1"/>
</dbReference>
<name>A0A0V1Q2U9_9ASCO</name>
<dbReference type="GO" id="GO:0000139">
    <property type="term" value="C:Golgi membrane"/>
    <property type="evidence" value="ECO:0007669"/>
    <property type="project" value="UniProtKB-SubCell"/>
</dbReference>
<evidence type="ECO:0000256" key="6">
    <source>
        <dbReference type="ARBA" id="ARBA00022968"/>
    </source>
</evidence>
<dbReference type="Proteomes" id="UP000054251">
    <property type="component" value="Unassembled WGS sequence"/>
</dbReference>
<evidence type="ECO:0000256" key="9">
    <source>
        <dbReference type="ARBA" id="ARBA00023136"/>
    </source>
</evidence>
<keyword evidence="5 10" id="KW-0812">Transmembrane</keyword>
<evidence type="ECO:0008006" key="13">
    <source>
        <dbReference type="Google" id="ProtNLM"/>
    </source>
</evidence>
<keyword evidence="8" id="KW-0333">Golgi apparatus</keyword>
<dbReference type="OrthoDB" id="430354at2759"/>
<comment type="pathway">
    <text evidence="2">Protein modification; protein glycosylation.</text>
</comment>
<reference evidence="11 12" key="1">
    <citation type="submission" date="2015-11" db="EMBL/GenBank/DDBJ databases">
        <title>The genome of Debaryomyces fabryi.</title>
        <authorList>
            <person name="Tafer H."/>
            <person name="Lopandic K."/>
        </authorList>
    </citation>
    <scope>NUCLEOTIDE SEQUENCE [LARGE SCALE GENOMIC DNA]</scope>
    <source>
        <strain evidence="11 12">CBS 789</strain>
    </source>
</reference>
<dbReference type="GO" id="GO:0000026">
    <property type="term" value="F:alpha-1,2-mannosyltransferase activity"/>
    <property type="evidence" value="ECO:0007669"/>
    <property type="project" value="TreeGrafter"/>
</dbReference>
<comment type="similarity">
    <text evidence="3">Belongs to the MNN1/MNT family.</text>
</comment>
<gene>
    <name evidence="11" type="ORF">AC631_01339</name>
</gene>
<dbReference type="GO" id="GO:0046354">
    <property type="term" value="P:mannan biosynthetic process"/>
    <property type="evidence" value="ECO:0007669"/>
    <property type="project" value="TreeGrafter"/>
</dbReference>
<keyword evidence="12" id="KW-1185">Reference proteome</keyword>
<evidence type="ECO:0000256" key="2">
    <source>
        <dbReference type="ARBA" id="ARBA00004922"/>
    </source>
</evidence>
<evidence type="ECO:0000256" key="1">
    <source>
        <dbReference type="ARBA" id="ARBA00004323"/>
    </source>
</evidence>
<dbReference type="EMBL" id="LMYN01000018">
    <property type="protein sequence ID" value="KSA02859.1"/>
    <property type="molecule type" value="Genomic_DNA"/>
</dbReference>
<evidence type="ECO:0000313" key="11">
    <source>
        <dbReference type="EMBL" id="KSA02859.1"/>
    </source>
</evidence>
<dbReference type="AlphaFoldDB" id="A0A0V1Q2U9"/>
<evidence type="ECO:0000256" key="3">
    <source>
        <dbReference type="ARBA" id="ARBA00009105"/>
    </source>
</evidence>
<dbReference type="RefSeq" id="XP_015468961.1">
    <property type="nucleotide sequence ID" value="XM_015610169.1"/>
</dbReference>
<dbReference type="Pfam" id="PF11051">
    <property type="entry name" value="Mannosyl_trans3"/>
    <property type="match status" value="1"/>
</dbReference>
<sequence length="628" mass="71867">MNAINNLLLKFRIFRRRHKISLIISVFISTIIIFLFVNGLSLSSAISTNESVVSDPHQSESILTYLSEKLAKFNINKKKTVPFAKTDAASLSEFNNMITTTSNQKLDKMLDETKLRLIRESYKKIDPNKNRLLAGHVFYQSIFKVFYEGKPKVEKLDRYLSEERIPRSRYTTGTNDEIVFNEEYLSKFLQLDQEELDSMTESHKYVVENLPEKAPGGLYSGSGIVYVGGGKFNWLTLLSIKSIRAMGSDLPIEVLIPTLDEYEPELCARVFPALNARCIYLPYALDDQKEDSFISKFTFKGYQYKALAILLLSFENVLLLDSDNVPVRHPDNLFEDESFKSNGLIVWPDFWKRTTSPSYYKIAGINLSNKKLYDRYNAETGAYEKLDDGIKELDVKDLPLHLREGAIPDPSSESGQLMISKKTHIRPLLLALYYNLFGPTHFYPLFSQGSPGEGDKETFIAATVALKKPFHQVAHFLNALGYMKPTGFEGTGMGQFDPIEDYHVSKKRKLLENKSEKERQEIIENDPLLKNGARILFVHANYPKLDPWELKVSGKIFDENGNRLRLYGTGVRIKLGHDFETVQWTNMKTLLCELNIQVGIFKDVDRVELCQEINDHLDFLKSTISTLE</sequence>
<protein>
    <recommendedName>
        <fullName evidence="13">Alpha-1,2-mannosyltransferase MNN2</fullName>
    </recommendedName>
</protein>
<dbReference type="SUPFAM" id="SSF53448">
    <property type="entry name" value="Nucleotide-diphospho-sugar transferases"/>
    <property type="match status" value="1"/>
</dbReference>
<evidence type="ECO:0000256" key="4">
    <source>
        <dbReference type="ARBA" id="ARBA00022679"/>
    </source>
</evidence>
<keyword evidence="4" id="KW-0808">Transferase</keyword>
<evidence type="ECO:0000256" key="10">
    <source>
        <dbReference type="SAM" id="Phobius"/>
    </source>
</evidence>
<evidence type="ECO:0000256" key="5">
    <source>
        <dbReference type="ARBA" id="ARBA00022692"/>
    </source>
</evidence>
<organism evidence="11 12">
    <name type="scientific">Debaryomyces fabryi</name>
    <dbReference type="NCBI Taxonomy" id="58627"/>
    <lineage>
        <taxon>Eukaryota</taxon>
        <taxon>Fungi</taxon>
        <taxon>Dikarya</taxon>
        <taxon>Ascomycota</taxon>
        <taxon>Saccharomycotina</taxon>
        <taxon>Pichiomycetes</taxon>
        <taxon>Debaryomycetaceae</taxon>
        <taxon>Debaryomyces</taxon>
    </lineage>
</organism>
<dbReference type="InterPro" id="IPR029044">
    <property type="entry name" value="Nucleotide-diphossugar_trans"/>
</dbReference>
<evidence type="ECO:0000256" key="8">
    <source>
        <dbReference type="ARBA" id="ARBA00023034"/>
    </source>
</evidence>
<evidence type="ECO:0000313" key="12">
    <source>
        <dbReference type="Proteomes" id="UP000054251"/>
    </source>
</evidence>
<dbReference type="PANTHER" id="PTHR31646">
    <property type="entry name" value="ALPHA-1,2-MANNOSYLTRANSFERASE MNN2"/>
    <property type="match status" value="1"/>
</dbReference>
<comment type="subcellular location">
    <subcellularLocation>
        <location evidence="1">Golgi apparatus membrane</location>
        <topology evidence="1">Single-pass type II membrane protein</topology>
    </subcellularLocation>
</comment>
<keyword evidence="7 10" id="KW-1133">Transmembrane helix</keyword>